<evidence type="ECO:0000313" key="4">
    <source>
        <dbReference type="Proteomes" id="UP000728032"/>
    </source>
</evidence>
<feature type="compositionally biased region" description="Pro residues" evidence="1">
    <location>
        <begin position="1"/>
        <end position="19"/>
    </location>
</feature>
<gene>
    <name evidence="3" type="ORF">ONB1V03_LOCUS9276</name>
</gene>
<keyword evidence="2" id="KW-0812">Transmembrane</keyword>
<feature type="transmembrane region" description="Helical" evidence="2">
    <location>
        <begin position="153"/>
        <end position="174"/>
    </location>
</feature>
<keyword evidence="2" id="KW-0472">Membrane</keyword>
<evidence type="ECO:0000256" key="1">
    <source>
        <dbReference type="SAM" id="MobiDB-lite"/>
    </source>
</evidence>
<organism evidence="3">
    <name type="scientific">Oppiella nova</name>
    <dbReference type="NCBI Taxonomy" id="334625"/>
    <lineage>
        <taxon>Eukaryota</taxon>
        <taxon>Metazoa</taxon>
        <taxon>Ecdysozoa</taxon>
        <taxon>Arthropoda</taxon>
        <taxon>Chelicerata</taxon>
        <taxon>Arachnida</taxon>
        <taxon>Acari</taxon>
        <taxon>Acariformes</taxon>
        <taxon>Sarcoptiformes</taxon>
        <taxon>Oribatida</taxon>
        <taxon>Brachypylina</taxon>
        <taxon>Oppioidea</taxon>
        <taxon>Oppiidae</taxon>
        <taxon>Oppiella</taxon>
    </lineage>
</organism>
<protein>
    <submittedName>
        <fullName evidence="3">Uncharacterized protein</fullName>
    </submittedName>
</protein>
<reference evidence="3" key="1">
    <citation type="submission" date="2020-11" db="EMBL/GenBank/DDBJ databases">
        <authorList>
            <person name="Tran Van P."/>
        </authorList>
    </citation>
    <scope>NUCLEOTIDE SEQUENCE</scope>
</reference>
<dbReference type="EMBL" id="CAJPVJ010005756">
    <property type="protein sequence ID" value="CAG2169802.1"/>
    <property type="molecule type" value="Genomic_DNA"/>
</dbReference>
<keyword evidence="4" id="KW-1185">Reference proteome</keyword>
<evidence type="ECO:0000313" key="3">
    <source>
        <dbReference type="EMBL" id="CAD7652615.1"/>
    </source>
</evidence>
<dbReference type="Proteomes" id="UP000728032">
    <property type="component" value="Unassembled WGS sequence"/>
</dbReference>
<feature type="region of interest" description="Disordered" evidence="1">
    <location>
        <begin position="245"/>
        <end position="266"/>
    </location>
</feature>
<sequence length="266" mass="29449">MTKPPKPAYYPPPPPPPGKPSKTTPAPSSGSTGHPAPEPYKFEYSANVGSPEPTGHISQSESGNADGVVTGMAQDQHLVFKALQILQVLLILLVLLLLQDDRPTRDPWDSLSWWRNEDQARRIEEEHNQQHPNSPIRVEVVDTFASNETIDSIFNYGLLIIPSLFLVSATLWCISRFLLRTAISLYLGYSALVLASIASIAFVVFGLIFLIGMCSGYKFEYHSVEQMPNANPINYTVVSLPITTDTNDSNQSPEKREKSQQNSPKN</sequence>
<proteinExistence type="predicted"/>
<evidence type="ECO:0000256" key="2">
    <source>
        <dbReference type="SAM" id="Phobius"/>
    </source>
</evidence>
<keyword evidence="2" id="KW-1133">Transmembrane helix</keyword>
<name>A0A7R9QP27_9ACAR</name>
<dbReference type="EMBL" id="OC920581">
    <property type="protein sequence ID" value="CAD7652615.1"/>
    <property type="molecule type" value="Genomic_DNA"/>
</dbReference>
<feature type="region of interest" description="Disordered" evidence="1">
    <location>
        <begin position="1"/>
        <end position="64"/>
    </location>
</feature>
<dbReference type="OrthoDB" id="6507399at2759"/>
<feature type="transmembrane region" description="Helical" evidence="2">
    <location>
        <begin position="186"/>
        <end position="213"/>
    </location>
</feature>
<accession>A0A7R9QP27</accession>
<feature type="transmembrane region" description="Helical" evidence="2">
    <location>
        <begin position="78"/>
        <end position="98"/>
    </location>
</feature>
<dbReference type="AlphaFoldDB" id="A0A7R9QP27"/>
<feature type="compositionally biased region" description="Low complexity" evidence="1">
    <location>
        <begin position="20"/>
        <end position="35"/>
    </location>
</feature>